<dbReference type="GO" id="GO:0016020">
    <property type="term" value="C:membrane"/>
    <property type="evidence" value="ECO:0007669"/>
    <property type="project" value="UniProtKB-SubCell"/>
</dbReference>
<organism evidence="5 6">
    <name type="scientific">Acorus gramineus</name>
    <name type="common">Dwarf sweet flag</name>
    <dbReference type="NCBI Taxonomy" id="55184"/>
    <lineage>
        <taxon>Eukaryota</taxon>
        <taxon>Viridiplantae</taxon>
        <taxon>Streptophyta</taxon>
        <taxon>Embryophyta</taxon>
        <taxon>Tracheophyta</taxon>
        <taxon>Spermatophyta</taxon>
        <taxon>Magnoliopsida</taxon>
        <taxon>Liliopsida</taxon>
        <taxon>Acoraceae</taxon>
        <taxon>Acorus</taxon>
    </lineage>
</organism>
<evidence type="ECO:0000313" key="6">
    <source>
        <dbReference type="Proteomes" id="UP001179952"/>
    </source>
</evidence>
<sequence>MGMTMSMCTMFSDTTPIGIILGKQIFYLTGYNDSSMNALICECLLGSLSSGILIYMAFDRHLQFIEVDLFHNKAISSKPWLKKASYTALVIGSASMSVLALWS</sequence>
<evidence type="ECO:0000256" key="1">
    <source>
        <dbReference type="ARBA" id="ARBA00004141"/>
    </source>
</evidence>
<comment type="subcellular location">
    <subcellularLocation>
        <location evidence="1">Membrane</location>
        <topology evidence="1">Multi-pass membrane protein</topology>
    </subcellularLocation>
</comment>
<gene>
    <name evidence="5" type="ORF">QJS04_geneDACA006054</name>
</gene>
<keyword evidence="6" id="KW-1185">Reference proteome</keyword>
<reference evidence="5" key="2">
    <citation type="submission" date="2023-06" db="EMBL/GenBank/DDBJ databases">
        <authorList>
            <person name="Ma L."/>
            <person name="Liu K.-W."/>
            <person name="Li Z."/>
            <person name="Hsiao Y.-Y."/>
            <person name="Qi Y."/>
            <person name="Fu T."/>
            <person name="Tang G."/>
            <person name="Zhang D."/>
            <person name="Sun W.-H."/>
            <person name="Liu D.-K."/>
            <person name="Li Y."/>
            <person name="Chen G.-Z."/>
            <person name="Liu X.-D."/>
            <person name="Liao X.-Y."/>
            <person name="Jiang Y.-T."/>
            <person name="Yu X."/>
            <person name="Hao Y."/>
            <person name="Huang J."/>
            <person name="Zhao X.-W."/>
            <person name="Ke S."/>
            <person name="Chen Y.-Y."/>
            <person name="Wu W.-L."/>
            <person name="Hsu J.-L."/>
            <person name="Lin Y.-F."/>
            <person name="Huang M.-D."/>
            <person name="Li C.-Y."/>
            <person name="Huang L."/>
            <person name="Wang Z.-W."/>
            <person name="Zhao X."/>
            <person name="Zhong W.-Y."/>
            <person name="Peng D.-H."/>
            <person name="Ahmad S."/>
            <person name="Lan S."/>
            <person name="Zhang J.-S."/>
            <person name="Tsai W.-C."/>
            <person name="Van De Peer Y."/>
            <person name="Liu Z.-J."/>
        </authorList>
    </citation>
    <scope>NUCLEOTIDE SEQUENCE</scope>
    <source>
        <strain evidence="5">SCP</strain>
        <tissue evidence="5">Leaves</tissue>
    </source>
</reference>
<keyword evidence="2" id="KW-0812">Transmembrane</keyword>
<name>A0AAV9B2E3_ACOGR</name>
<comment type="caution">
    <text evidence="5">The sequence shown here is derived from an EMBL/GenBank/DDBJ whole genome shotgun (WGS) entry which is preliminary data.</text>
</comment>
<dbReference type="GO" id="GO:0046873">
    <property type="term" value="F:metal ion transmembrane transporter activity"/>
    <property type="evidence" value="ECO:0007669"/>
    <property type="project" value="InterPro"/>
</dbReference>
<evidence type="ECO:0000313" key="5">
    <source>
        <dbReference type="EMBL" id="KAK1270578.1"/>
    </source>
</evidence>
<dbReference type="Pfam" id="PF02535">
    <property type="entry name" value="Zip"/>
    <property type="match status" value="1"/>
</dbReference>
<accession>A0AAV9B2E3</accession>
<dbReference type="InterPro" id="IPR003689">
    <property type="entry name" value="ZIP"/>
</dbReference>
<reference evidence="5" key="1">
    <citation type="journal article" date="2023" name="Nat. Commun.">
        <title>Diploid and tetraploid genomes of Acorus and the evolution of monocots.</title>
        <authorList>
            <person name="Ma L."/>
            <person name="Liu K.W."/>
            <person name="Li Z."/>
            <person name="Hsiao Y.Y."/>
            <person name="Qi Y."/>
            <person name="Fu T."/>
            <person name="Tang G.D."/>
            <person name="Zhang D."/>
            <person name="Sun W.H."/>
            <person name="Liu D.K."/>
            <person name="Li Y."/>
            <person name="Chen G.Z."/>
            <person name="Liu X.D."/>
            <person name="Liao X.Y."/>
            <person name="Jiang Y.T."/>
            <person name="Yu X."/>
            <person name="Hao Y."/>
            <person name="Huang J."/>
            <person name="Zhao X.W."/>
            <person name="Ke S."/>
            <person name="Chen Y.Y."/>
            <person name="Wu W.L."/>
            <person name="Hsu J.L."/>
            <person name="Lin Y.F."/>
            <person name="Huang M.D."/>
            <person name="Li C.Y."/>
            <person name="Huang L."/>
            <person name="Wang Z.W."/>
            <person name="Zhao X."/>
            <person name="Zhong W.Y."/>
            <person name="Peng D.H."/>
            <person name="Ahmad S."/>
            <person name="Lan S."/>
            <person name="Zhang J.S."/>
            <person name="Tsai W.C."/>
            <person name="Van de Peer Y."/>
            <person name="Liu Z.J."/>
        </authorList>
    </citation>
    <scope>NUCLEOTIDE SEQUENCE</scope>
    <source>
        <strain evidence="5">SCP</strain>
    </source>
</reference>
<evidence type="ECO:0000256" key="2">
    <source>
        <dbReference type="ARBA" id="ARBA00022692"/>
    </source>
</evidence>
<proteinExistence type="predicted"/>
<dbReference type="Proteomes" id="UP001179952">
    <property type="component" value="Unassembled WGS sequence"/>
</dbReference>
<dbReference type="AlphaFoldDB" id="A0AAV9B2E3"/>
<evidence type="ECO:0000256" key="4">
    <source>
        <dbReference type="ARBA" id="ARBA00023136"/>
    </source>
</evidence>
<evidence type="ECO:0000256" key="3">
    <source>
        <dbReference type="ARBA" id="ARBA00022989"/>
    </source>
</evidence>
<dbReference type="EMBL" id="JAUJYN010000005">
    <property type="protein sequence ID" value="KAK1270578.1"/>
    <property type="molecule type" value="Genomic_DNA"/>
</dbReference>
<keyword evidence="3" id="KW-1133">Transmembrane helix</keyword>
<protein>
    <submittedName>
        <fullName evidence="5">Zinc transporter 6</fullName>
    </submittedName>
</protein>
<keyword evidence="4" id="KW-0472">Membrane</keyword>